<dbReference type="EMBL" id="AFYH01148719">
    <property type="status" value="NOT_ANNOTATED_CDS"/>
    <property type="molecule type" value="Genomic_DNA"/>
</dbReference>
<feature type="region of interest" description="Disordered" evidence="12">
    <location>
        <begin position="1400"/>
        <end position="1727"/>
    </location>
</feature>
<dbReference type="OMA" id="MEKTECE"/>
<dbReference type="EMBL" id="AFYH01148724">
    <property type="status" value="NOT_ANNOTATED_CDS"/>
    <property type="molecule type" value="Genomic_DNA"/>
</dbReference>
<dbReference type="GO" id="GO:0005589">
    <property type="term" value="C:collagen type VI trimer"/>
    <property type="evidence" value="ECO:0007669"/>
    <property type="project" value="UniProtKB-ARBA"/>
</dbReference>
<dbReference type="EMBL" id="AFYH01148725">
    <property type="status" value="NOT_ANNOTATED_CDS"/>
    <property type="molecule type" value="Genomic_DNA"/>
</dbReference>
<dbReference type="HOGENOM" id="CLU_000182_0_0_1"/>
<dbReference type="CDD" id="cd01472">
    <property type="entry name" value="vWA_collagen"/>
    <property type="match status" value="4"/>
</dbReference>
<feature type="compositionally biased region" description="Basic and acidic residues" evidence="12">
    <location>
        <begin position="1501"/>
        <end position="1513"/>
    </location>
</feature>
<keyword evidence="6" id="KW-0130">Cell adhesion</keyword>
<reference evidence="14" key="2">
    <citation type="submission" date="2025-08" db="UniProtKB">
        <authorList>
            <consortium name="Ensembl"/>
        </authorList>
    </citation>
    <scope>IDENTIFICATION</scope>
</reference>
<feature type="domain" description="VWFA" evidence="13">
    <location>
        <begin position="440"/>
        <end position="610"/>
    </location>
</feature>
<dbReference type="EMBL" id="AFYH01148723">
    <property type="status" value="NOT_ANNOTATED_CDS"/>
    <property type="molecule type" value="Genomic_DNA"/>
</dbReference>
<dbReference type="InterPro" id="IPR002035">
    <property type="entry name" value="VWF_A"/>
</dbReference>
<dbReference type="Gene3D" id="3.40.50.410">
    <property type="entry name" value="von Willebrand factor, type A domain"/>
    <property type="match status" value="8"/>
</dbReference>
<dbReference type="Pfam" id="PF01391">
    <property type="entry name" value="Collagen"/>
    <property type="match status" value="2"/>
</dbReference>
<dbReference type="Pfam" id="PF00092">
    <property type="entry name" value="VWA"/>
    <property type="match status" value="8"/>
</dbReference>
<protein>
    <submittedName>
        <fullName evidence="14">Collagen type VI alpha 6 chain</fullName>
    </submittedName>
</protein>
<dbReference type="EMBL" id="AFYH01148717">
    <property type="status" value="NOT_ANNOTATED_CDS"/>
    <property type="molecule type" value="Genomic_DNA"/>
</dbReference>
<keyword evidence="3" id="KW-0272">Extracellular matrix</keyword>
<accession>H3AU32</accession>
<dbReference type="InterPro" id="IPR050525">
    <property type="entry name" value="ECM_Assembly_Org"/>
</dbReference>
<feature type="compositionally biased region" description="Basic and acidic residues" evidence="12">
    <location>
        <begin position="1550"/>
        <end position="1559"/>
    </location>
</feature>
<dbReference type="SMART" id="SM00327">
    <property type="entry name" value="VWA"/>
    <property type="match status" value="9"/>
</dbReference>
<evidence type="ECO:0000256" key="1">
    <source>
        <dbReference type="ARBA" id="ARBA00004498"/>
    </source>
</evidence>
<gene>
    <name evidence="14" type="primary">COL6A6</name>
</gene>
<evidence type="ECO:0000256" key="6">
    <source>
        <dbReference type="ARBA" id="ARBA00022889"/>
    </source>
</evidence>
<dbReference type="STRING" id="7897.ENSLACP00000013153"/>
<organism evidence="14 15">
    <name type="scientific">Latimeria chalumnae</name>
    <name type="common">Coelacanth</name>
    <dbReference type="NCBI Taxonomy" id="7897"/>
    <lineage>
        <taxon>Eukaryota</taxon>
        <taxon>Metazoa</taxon>
        <taxon>Chordata</taxon>
        <taxon>Craniata</taxon>
        <taxon>Vertebrata</taxon>
        <taxon>Euteleostomi</taxon>
        <taxon>Coelacanthiformes</taxon>
        <taxon>Coelacanthidae</taxon>
        <taxon>Latimeria</taxon>
    </lineage>
</organism>
<evidence type="ECO:0000313" key="15">
    <source>
        <dbReference type="Proteomes" id="UP000008672"/>
    </source>
</evidence>
<dbReference type="FunFam" id="3.40.50.410:FF:000004">
    <property type="entry name" value="collagen alpha-6(VI) chain"/>
    <property type="match status" value="4"/>
</dbReference>
<dbReference type="FunFam" id="3.40.50.410:FF:000044">
    <property type="entry name" value="Collagen type VI alpha 6 chain"/>
    <property type="match status" value="1"/>
</dbReference>
<evidence type="ECO:0000256" key="7">
    <source>
        <dbReference type="ARBA" id="ARBA00023119"/>
    </source>
</evidence>
<comment type="function">
    <text evidence="10">Collagen VI acts as a cell-binding protein.</text>
</comment>
<evidence type="ECO:0000256" key="2">
    <source>
        <dbReference type="ARBA" id="ARBA00022525"/>
    </source>
</evidence>
<dbReference type="GeneTree" id="ENSGT00940000155619"/>
<feature type="compositionally biased region" description="Low complexity" evidence="12">
    <location>
        <begin position="1573"/>
        <end position="1586"/>
    </location>
</feature>
<dbReference type="EMBL" id="AFYH01148722">
    <property type="status" value="NOT_ANNOTATED_CDS"/>
    <property type="molecule type" value="Genomic_DNA"/>
</dbReference>
<dbReference type="PANTHER" id="PTHR24020">
    <property type="entry name" value="COLLAGEN ALPHA"/>
    <property type="match status" value="1"/>
</dbReference>
<evidence type="ECO:0000256" key="11">
    <source>
        <dbReference type="ARBA" id="ARBA00044000"/>
    </source>
</evidence>
<keyword evidence="8" id="KW-0325">Glycoprotein</keyword>
<dbReference type="PANTHER" id="PTHR24020:SF86">
    <property type="entry name" value="COLLAGEN, TYPE VI, ALPHA 4"/>
    <property type="match status" value="1"/>
</dbReference>
<feature type="domain" description="VWFA" evidence="13">
    <location>
        <begin position="1963"/>
        <end position="2164"/>
    </location>
</feature>
<dbReference type="InterPro" id="IPR036465">
    <property type="entry name" value="vWFA_dom_sf"/>
</dbReference>
<feature type="compositionally biased region" description="Basic and acidic residues" evidence="12">
    <location>
        <begin position="1649"/>
        <end position="1658"/>
    </location>
</feature>
<sequence>PSYADVVFLVDSSRNIGPRGFKQVKEFIIGTITHLDIGMQKYRIGVAQYSDDAHTQFLLKDFKARNPMISFIRKNITYKGGSLRTGHALKHVQENYFNESTGSRLNEGYPQILVVVTSGKSKDDIVEPAKYLKTHDVNIITLGLQNSVFTELEAIGSPQHVFQLSSTNELSQFAPNVSNVIQTIAQTQDSSPAGKAENCFNVKKDMMGWAGSTICKKMPESQLCRNASVADIVFLVDESGSIEIENFKLIVNFLHRVVDALDVNETNVRIGLVLYSSSSEVYFYLNTSKTKDDVLTQIKKLPYRRGGTNTGAAIDLMREQVFTKKAGSRKSQGVQQIAFVITDGKSEDNVVNPATRLRRAGVTVFAVGIKAANKTELYQIASHPPQEYVSTVDNFTQLANIETTIQNKICNEIITKTFENQETELLKEVWLGCIETEEADIYFLIDGSGSIEATDFIEMKTFLIEVVKMFNIGPENVRVGAVQYASQPEVEFNINQHANKDDLGLAIQNIRQVGGGTETGRALETMLTLMKEGTQSRTTTAPRYLVVLTDGKSQDTVTQAAQNIRNESIIVYAIGVKEANVTELQQIAGDDARWSFVQNFDSLKDIKNKVVQEICSGAACKNVKADIIFLIDSSTAMKQDDFEMVKKCMEKFVNKSDIGEGKVQIAAIQFNDTQKEEFQLNTYTNKKELQRAIQEMERLGGKALTGAALNSTLRYFEKSKVLRSGVRKFLIVFAAGKAKDNIAAPAKALRDNEITIYSLGTFKTTRPQLVKISGTQDRAFHKENFDELLKEVDQIINGICSPLAECKKIEAADIVFVVDVSGSINSSELDSMKNFMKSVVRNSKVAPDQVQFGVVRYANDPEKEFHLNDFTNKRQVRTAIHEISLLGGDTYTAKALNFSQDLFAPKYGGRKPNQVSQVLILITDGESTDRYKLNATAKSIIEKGITIYAIGIEGAKEEELWGVSGSRDKFFYVRDFQALERLQQNFSSIICKTSNPVCNLHQADIVFLVDGSSSIIPEDFSKMKDFLKNLVDGFDIAPNNIQVAVAQYSTIYEEQFKLNALSSKTAIKNKIETIKQIGGGTLIGSALRSVKTLFQTQAGSRKSSRVPQYLLVITDGRSQDEVSEAAEDLRKQNIDVYALGIGDINNYQLIQIAGSSKKKFYVQDFKNLESINKRVVRNICTQPPITAECTIDIAVGFDITKQMGVQSLFSRQPKLQAFLPDILQKIVSLNNISCTAGSKIQISMAFEIPNAKPNFKFRFKTLDQAILAMLKTVQINKPSNLDATFLQSLWERFKNSSTAKAKVILVFTDGLDDKLQTLENLSEVLRNDVLDKITGDSLNIFGSLHQDYHSFFCVVLVQIKSLSTLLWTGLGQVYSSHTACFMERKCSTIKKHMVCPFPHPTRGKRSLKGAKGIKGHQGHPGEEGVPGNRGPQGPDGIEGAPGCQGARGPKGRRGYSGAKGEEGEDGIDGLVGEMGERGLPGSLGEKGDPGYPGNPGQEGPSGERGDPGLRGDTGEPGTPSDTTGPIGKKGKPGPSGDPGPDGKSGASGDTGKKGSEGRRGRPGPEGLRREEGPPGYEGDQGIRGAQGNRGGRGRVGRPGDQGFKGTQGKVGEPGTKGSIGSPGAKGSKGEPGESGDKGERGGFGSRGASGEDGKDKYGRPGKPGKKGDSGFPGFHGPQGDEGDLGSPGDRGPKGVRGKRGVAGLPGQSGDPGERGLPGHMGPKGPNGEAPALPCKLVSYVRDHCRIKQCPVYPTELVIALDMSSDVTPQAFERMKNIVLSLLEDLEISESNCPTGARVAVVSYNANTRYLIRFSDFNKRNLLLKEIENVSLISSSNKRNIGAAMRFVARNLFKRVRQGVLVRKVAVFFTNGQSKRVAPISTAVLEFSALDIIPVVIAFNDVPFIRRAFQTDDTQRFMVIILPSSEDPEPALQRVKLCTLCYDICEPAECEQSSSVPSGRQDMDIAFLVRSSRSTKRSEFEGVKDFLSSMLDQLAIAQKPQTSDTGSRVALIQHAPLDYAPVIETIPAHLEFNFSTYNNRHFIKRHIRESVQHLESSSDFSHAIEWTMKNIFFKASKPRKTKVIFAILTGEISYWDRQKLKEVSLNAKCQGFTLFTLVLGRILNGTELEDLASFPLDQHLLQLDTIQKPELGYAKKFARAFFNILREEINSYPPTDLKSVCKSIRQSESAQGDNTMH</sequence>
<feature type="domain" description="VWFA" evidence="13">
    <location>
        <begin position="626"/>
        <end position="799"/>
    </location>
</feature>
<comment type="subcellular location">
    <subcellularLocation>
        <location evidence="1">Secreted</location>
        <location evidence="1">Extracellular space</location>
        <location evidence="1">Extracellular matrix</location>
    </subcellularLocation>
</comment>
<dbReference type="SUPFAM" id="SSF53300">
    <property type="entry name" value="vWA-like"/>
    <property type="match status" value="9"/>
</dbReference>
<dbReference type="InterPro" id="IPR008160">
    <property type="entry name" value="Collagen"/>
</dbReference>
<evidence type="ECO:0000256" key="12">
    <source>
        <dbReference type="SAM" id="MobiDB-lite"/>
    </source>
</evidence>
<dbReference type="PROSITE" id="PS50234">
    <property type="entry name" value="VWFA"/>
    <property type="match status" value="8"/>
</dbReference>
<evidence type="ECO:0000256" key="4">
    <source>
        <dbReference type="ARBA" id="ARBA00022729"/>
    </source>
</evidence>
<dbReference type="EMBL" id="AFYH01148716">
    <property type="status" value="NOT_ANNOTATED_CDS"/>
    <property type="molecule type" value="Genomic_DNA"/>
</dbReference>
<evidence type="ECO:0000313" key="14">
    <source>
        <dbReference type="Ensembl" id="ENSLACP00000013153.1"/>
    </source>
</evidence>
<dbReference type="CDD" id="cd01450">
    <property type="entry name" value="vWFA_subfamily_ECM"/>
    <property type="match status" value="2"/>
</dbReference>
<keyword evidence="2" id="KW-0964">Secreted</keyword>
<dbReference type="FunFam" id="3.40.50.410:FF:000021">
    <property type="entry name" value="Collagen, type VI, alpha 3"/>
    <property type="match status" value="1"/>
</dbReference>
<proteinExistence type="inferred from homology"/>
<feature type="compositionally biased region" description="Basic residues" evidence="12">
    <location>
        <begin position="1401"/>
        <end position="1417"/>
    </location>
</feature>
<feature type="domain" description="VWFA" evidence="13">
    <location>
        <begin position="5"/>
        <end position="177"/>
    </location>
</feature>
<evidence type="ECO:0000256" key="5">
    <source>
        <dbReference type="ARBA" id="ARBA00022737"/>
    </source>
</evidence>
<feature type="domain" description="VWFA" evidence="13">
    <location>
        <begin position="1004"/>
        <end position="1175"/>
    </location>
</feature>
<dbReference type="eggNOG" id="KOG3544">
    <property type="taxonomic scope" value="Eukaryota"/>
</dbReference>
<feature type="domain" description="VWFA" evidence="13">
    <location>
        <begin position="231"/>
        <end position="409"/>
    </location>
</feature>
<reference evidence="15" key="1">
    <citation type="submission" date="2011-08" db="EMBL/GenBank/DDBJ databases">
        <title>The draft genome of Latimeria chalumnae.</title>
        <authorList>
            <person name="Di Palma F."/>
            <person name="Alfoldi J."/>
            <person name="Johnson J."/>
            <person name="Berlin A."/>
            <person name="Gnerre S."/>
            <person name="Jaffe D."/>
            <person name="MacCallum I."/>
            <person name="Young S."/>
            <person name="Walker B.J."/>
            <person name="Lander E."/>
            <person name="Lindblad-Toh K."/>
        </authorList>
    </citation>
    <scope>NUCLEOTIDE SEQUENCE [LARGE SCALE GENOMIC DNA]</scope>
    <source>
        <strain evidence="15">Wild caught</strain>
    </source>
</reference>
<dbReference type="EMBL" id="AFYH01148721">
    <property type="status" value="NOT_ANNOTATED_CDS"/>
    <property type="molecule type" value="Genomic_DNA"/>
</dbReference>
<feature type="domain" description="VWFA" evidence="13">
    <location>
        <begin position="1755"/>
        <end position="1900"/>
    </location>
</feature>
<evidence type="ECO:0000256" key="10">
    <source>
        <dbReference type="ARBA" id="ARBA00043858"/>
    </source>
</evidence>
<keyword evidence="4" id="KW-0732">Signal</keyword>
<keyword evidence="7" id="KW-0176">Collagen</keyword>
<keyword evidence="9" id="KW-0379">Hydroxylation</keyword>
<evidence type="ECO:0000256" key="8">
    <source>
        <dbReference type="ARBA" id="ARBA00023180"/>
    </source>
</evidence>
<evidence type="ECO:0000256" key="9">
    <source>
        <dbReference type="ARBA" id="ARBA00023278"/>
    </source>
</evidence>
<dbReference type="InParanoid" id="H3AU32"/>
<keyword evidence="15" id="KW-1185">Reference proteome</keyword>
<dbReference type="PRINTS" id="PR00453">
    <property type="entry name" value="VWFADOMAIN"/>
</dbReference>
<keyword evidence="5" id="KW-0677">Repeat</keyword>
<reference evidence="14" key="3">
    <citation type="submission" date="2025-09" db="UniProtKB">
        <authorList>
            <consortium name="Ensembl"/>
        </authorList>
    </citation>
    <scope>IDENTIFICATION</scope>
</reference>
<dbReference type="Ensembl" id="ENSLACT00000013249.1">
    <property type="protein sequence ID" value="ENSLACP00000013153.1"/>
    <property type="gene ID" value="ENSLACG00000011584.1"/>
</dbReference>
<feature type="domain" description="VWFA" evidence="13">
    <location>
        <begin position="813"/>
        <end position="986"/>
    </location>
</feature>
<dbReference type="EMBL" id="AFYH01148720">
    <property type="status" value="NOT_ANNOTATED_CDS"/>
    <property type="molecule type" value="Genomic_DNA"/>
</dbReference>
<feature type="compositionally biased region" description="Basic and acidic residues" evidence="12">
    <location>
        <begin position="1627"/>
        <end position="1640"/>
    </location>
</feature>
<dbReference type="Bgee" id="ENSLACG00000011584">
    <property type="expression patterns" value="Expressed in pharyngeal gill and 2 other cell types or tissues"/>
</dbReference>
<dbReference type="Proteomes" id="UP000008672">
    <property type="component" value="Unassembled WGS sequence"/>
</dbReference>
<comment type="similarity">
    <text evidence="11">Belongs to the type VI collagen family.</text>
</comment>
<dbReference type="FunFam" id="3.40.50.410:FF:000016">
    <property type="entry name" value="Collagen type VI alpha 3 chain"/>
    <property type="match status" value="1"/>
</dbReference>
<evidence type="ECO:0000256" key="3">
    <source>
        <dbReference type="ARBA" id="ARBA00022530"/>
    </source>
</evidence>
<dbReference type="GO" id="GO:0007155">
    <property type="term" value="P:cell adhesion"/>
    <property type="evidence" value="ECO:0007669"/>
    <property type="project" value="UniProtKB-KW"/>
</dbReference>
<dbReference type="FunCoup" id="H3AU32">
    <property type="interactions" value="391"/>
</dbReference>
<dbReference type="FunFam" id="3.40.50.410:FF:000003">
    <property type="entry name" value="Collagen type VI alpha 3 chain"/>
    <property type="match status" value="1"/>
</dbReference>
<name>H3AU32_LATCH</name>
<dbReference type="EMBL" id="AFYH01148718">
    <property type="status" value="NOT_ANNOTATED_CDS"/>
    <property type="molecule type" value="Genomic_DNA"/>
</dbReference>
<evidence type="ECO:0000259" key="13">
    <source>
        <dbReference type="PROSITE" id="PS50234"/>
    </source>
</evidence>